<feature type="transmembrane region" description="Helical" evidence="5">
    <location>
        <begin position="219"/>
        <end position="252"/>
    </location>
</feature>
<dbReference type="GO" id="GO:0005886">
    <property type="term" value="C:plasma membrane"/>
    <property type="evidence" value="ECO:0007669"/>
    <property type="project" value="TreeGrafter"/>
</dbReference>
<dbReference type="PANTHER" id="PTHR43652:SF2">
    <property type="entry name" value="BASIC AMINO ACID ANTIPORTER YFCC-RELATED"/>
    <property type="match status" value="1"/>
</dbReference>
<organism evidence="6">
    <name type="scientific">Staphylococcus simulans</name>
    <dbReference type="NCBI Taxonomy" id="1286"/>
    <lineage>
        <taxon>Bacteria</taxon>
        <taxon>Bacillati</taxon>
        <taxon>Bacillota</taxon>
        <taxon>Bacilli</taxon>
        <taxon>Bacillales</taxon>
        <taxon>Staphylococcaceae</taxon>
        <taxon>Staphylococcus</taxon>
    </lineage>
</organism>
<sequence length="425" mass="47808">MALFVLSLGLFIFSKMPAGLSAMLVVCLGILLGMPQDILYQSLEEHVIWLMIGAFIIGGVVETSGLLDRLIRWIEAKCTSGKRMNIFVFILVQILSLIIPSTSGRAAALLPVYQAFGNRFNSNRQYLGILMPVLILMGTNLSLIGAGSHIIGIGLLENQTDGSISYLQFLLWGFPFGIIIAIISLFMIKKFYMKPVEKISTENIIQYEKQPLTKKEKKAAVLISLTVILWITEPLHGFDIAFVTILMSLIMIMPKVDLIGWREAFNRVSWSLIFFVAGATALGNLLVKYKVLDVIQHQLYQVMHHVKLVNEFVPLVIIVVLTVTSHLYITSHTTRAVVFIPLLIVFGKMFGLNLTAVVFIALIGTNYCLTFPVSSKALLLFYENKERPFTIKQLMYLSLGIMPVYMLTMIVMYYVYWQYVGLALK</sequence>
<dbReference type="PANTHER" id="PTHR43652">
    <property type="entry name" value="BASIC AMINO ACID ANTIPORTER YFCC-RELATED"/>
    <property type="match status" value="1"/>
</dbReference>
<keyword evidence="4 5" id="KW-0472">Membrane</keyword>
<comment type="subcellular location">
    <subcellularLocation>
        <location evidence="1">Membrane</location>
        <topology evidence="1">Multi-pass membrane protein</topology>
    </subcellularLocation>
</comment>
<proteinExistence type="predicted"/>
<evidence type="ECO:0000256" key="1">
    <source>
        <dbReference type="ARBA" id="ARBA00004141"/>
    </source>
</evidence>
<feature type="transmembrane region" description="Helical" evidence="5">
    <location>
        <begin position="308"/>
        <end position="329"/>
    </location>
</feature>
<dbReference type="EMBL" id="CACRUO010000047">
    <property type="protein sequence ID" value="VYU35454.1"/>
    <property type="molecule type" value="Genomic_DNA"/>
</dbReference>
<dbReference type="InterPro" id="IPR001898">
    <property type="entry name" value="SLC13A/DASS"/>
</dbReference>
<evidence type="ECO:0000256" key="5">
    <source>
        <dbReference type="SAM" id="Phobius"/>
    </source>
</evidence>
<feature type="transmembrane region" description="Helical" evidence="5">
    <location>
        <begin position="126"/>
        <end position="146"/>
    </location>
</feature>
<dbReference type="InterPro" id="IPR051679">
    <property type="entry name" value="DASS-Related_Transporters"/>
</dbReference>
<gene>
    <name evidence="6" type="primary">citT_1</name>
    <name evidence="6" type="ORF">SSLFYP27_01963</name>
</gene>
<evidence type="ECO:0000256" key="3">
    <source>
        <dbReference type="ARBA" id="ARBA00022989"/>
    </source>
</evidence>
<keyword evidence="3 5" id="KW-1133">Transmembrane helix</keyword>
<protein>
    <submittedName>
        <fullName evidence="6">Citrate carrier</fullName>
    </submittedName>
</protein>
<keyword evidence="2 5" id="KW-0812">Transmembrane</keyword>
<evidence type="ECO:0000256" key="4">
    <source>
        <dbReference type="ARBA" id="ARBA00023136"/>
    </source>
</evidence>
<feature type="transmembrane region" description="Helical" evidence="5">
    <location>
        <begin position="349"/>
        <end position="373"/>
    </location>
</feature>
<name>A0A6N3E6G3_STASI</name>
<reference evidence="6" key="1">
    <citation type="submission" date="2019-11" db="EMBL/GenBank/DDBJ databases">
        <authorList>
            <person name="Feng L."/>
        </authorList>
    </citation>
    <scope>NUCLEOTIDE SEQUENCE</scope>
    <source>
        <strain evidence="6">SsimulansLFYP27</strain>
    </source>
</reference>
<dbReference type="Pfam" id="PF00939">
    <property type="entry name" value="Na_sulph_symp"/>
    <property type="match status" value="1"/>
</dbReference>
<evidence type="ECO:0000313" key="6">
    <source>
        <dbReference type="EMBL" id="VYU35454.1"/>
    </source>
</evidence>
<accession>A0A6N3E6G3</accession>
<evidence type="ECO:0000256" key="2">
    <source>
        <dbReference type="ARBA" id="ARBA00022692"/>
    </source>
</evidence>
<feature type="transmembrane region" description="Helical" evidence="5">
    <location>
        <begin position="264"/>
        <end position="287"/>
    </location>
</feature>
<feature type="transmembrane region" description="Helical" evidence="5">
    <location>
        <begin position="46"/>
        <end position="67"/>
    </location>
</feature>
<feature type="transmembrane region" description="Helical" evidence="5">
    <location>
        <begin position="394"/>
        <end position="416"/>
    </location>
</feature>
<feature type="transmembrane region" description="Helical" evidence="5">
    <location>
        <begin position="166"/>
        <end position="188"/>
    </location>
</feature>
<dbReference type="AlphaFoldDB" id="A0A6N3E6G3"/>
<dbReference type="GO" id="GO:0022857">
    <property type="term" value="F:transmembrane transporter activity"/>
    <property type="evidence" value="ECO:0007669"/>
    <property type="project" value="InterPro"/>
</dbReference>